<dbReference type="STRING" id="575540.Isop_3573"/>
<dbReference type="OrthoDB" id="219137at2"/>
<organism evidence="3 4">
    <name type="scientific">Isosphaera pallida (strain ATCC 43644 / DSM 9630 / IS1B)</name>
    <dbReference type="NCBI Taxonomy" id="575540"/>
    <lineage>
        <taxon>Bacteria</taxon>
        <taxon>Pseudomonadati</taxon>
        <taxon>Planctomycetota</taxon>
        <taxon>Planctomycetia</taxon>
        <taxon>Isosphaerales</taxon>
        <taxon>Isosphaeraceae</taxon>
        <taxon>Isosphaera</taxon>
    </lineage>
</organism>
<keyword evidence="4" id="KW-1185">Reference proteome</keyword>
<dbReference type="KEGG" id="ipa:Isop_3573"/>
<accession>E8QXU3</accession>
<evidence type="ECO:0000256" key="2">
    <source>
        <dbReference type="SAM" id="Phobius"/>
    </source>
</evidence>
<dbReference type="HOGENOM" id="CLU_251612_0_0_0"/>
<dbReference type="eggNOG" id="ENOG5033R4D">
    <property type="taxonomic scope" value="Bacteria"/>
</dbReference>
<dbReference type="RefSeq" id="WP_013566418.1">
    <property type="nucleotide sequence ID" value="NC_014962.1"/>
</dbReference>
<proteinExistence type="predicted"/>
<keyword evidence="2" id="KW-1133">Transmembrane helix</keyword>
<dbReference type="InParanoid" id="E8QXU3"/>
<reference key="1">
    <citation type="submission" date="2010-11" db="EMBL/GenBank/DDBJ databases">
        <title>The complete sequence of chromosome of Isophaera pallida ATCC 43644.</title>
        <authorList>
            <consortium name="US DOE Joint Genome Institute (JGI-PGF)"/>
            <person name="Lucas S."/>
            <person name="Copeland A."/>
            <person name="Lapidus A."/>
            <person name="Bruce D."/>
            <person name="Goodwin L."/>
            <person name="Pitluck S."/>
            <person name="Kyrpides N."/>
            <person name="Mavromatis K."/>
            <person name="Pagani I."/>
            <person name="Ivanova N."/>
            <person name="Saunders E."/>
            <person name="Brettin T."/>
            <person name="Detter J.C."/>
            <person name="Han C."/>
            <person name="Tapia R."/>
            <person name="Land M."/>
            <person name="Hauser L."/>
            <person name="Markowitz V."/>
            <person name="Cheng J.-F."/>
            <person name="Hugenholtz P."/>
            <person name="Woyke T."/>
            <person name="Wu D."/>
            <person name="Eisen J.A."/>
        </authorList>
    </citation>
    <scope>NUCLEOTIDE SEQUENCE</scope>
    <source>
        <strain>ATCC 43644</strain>
    </source>
</reference>
<reference evidence="3 4" key="2">
    <citation type="journal article" date="2011" name="Stand. Genomic Sci.">
        <title>Complete genome sequence of Isosphaera pallida type strain (IS1B).</title>
        <authorList>
            <consortium name="US DOE Joint Genome Institute (JGI-PGF)"/>
            <person name="Goker M."/>
            <person name="Cleland D."/>
            <person name="Saunders E."/>
            <person name="Lapidus A."/>
            <person name="Nolan M."/>
            <person name="Lucas S."/>
            <person name="Hammon N."/>
            <person name="Deshpande S."/>
            <person name="Cheng J.F."/>
            <person name="Tapia R."/>
            <person name="Han C."/>
            <person name="Goodwin L."/>
            <person name="Pitluck S."/>
            <person name="Liolios K."/>
            <person name="Pagani I."/>
            <person name="Ivanova N."/>
            <person name="Mavromatis K."/>
            <person name="Pati A."/>
            <person name="Chen A."/>
            <person name="Palaniappan K."/>
            <person name="Land M."/>
            <person name="Hauser L."/>
            <person name="Chang Y.J."/>
            <person name="Jeffries C.D."/>
            <person name="Detter J.C."/>
            <person name="Beck B."/>
            <person name="Woyke T."/>
            <person name="Bristow J."/>
            <person name="Eisen J.A."/>
            <person name="Markowitz V."/>
            <person name="Hugenholtz P."/>
            <person name="Kyrpides N.C."/>
            <person name="Klenk H.P."/>
        </authorList>
    </citation>
    <scope>NUCLEOTIDE SEQUENCE [LARGE SCALE GENOMIC DNA]</scope>
    <source>
        <strain evidence="4">ATCC 43644 / DSM 9630 / IS1B</strain>
    </source>
</reference>
<feature type="region of interest" description="Disordered" evidence="1">
    <location>
        <begin position="178"/>
        <end position="198"/>
    </location>
</feature>
<feature type="region of interest" description="Disordered" evidence="1">
    <location>
        <begin position="128"/>
        <end position="147"/>
    </location>
</feature>
<evidence type="ECO:0000313" key="4">
    <source>
        <dbReference type="Proteomes" id="UP000008631"/>
    </source>
</evidence>
<feature type="region of interest" description="Disordered" evidence="1">
    <location>
        <begin position="396"/>
        <end position="418"/>
    </location>
</feature>
<gene>
    <name evidence="3" type="ordered locus">Isop_3573</name>
</gene>
<keyword evidence="2" id="KW-0812">Transmembrane</keyword>
<feature type="transmembrane region" description="Helical" evidence="2">
    <location>
        <begin position="1332"/>
        <end position="1351"/>
    </location>
</feature>
<dbReference type="Proteomes" id="UP000008631">
    <property type="component" value="Chromosome"/>
</dbReference>
<evidence type="ECO:0000256" key="1">
    <source>
        <dbReference type="SAM" id="MobiDB-lite"/>
    </source>
</evidence>
<protein>
    <submittedName>
        <fullName evidence="3">Uncharacterized protein</fullName>
    </submittedName>
</protein>
<keyword evidence="2" id="KW-0472">Membrane</keyword>
<name>E8QXU3_ISOPI</name>
<sequence length="1445" mass="160050">MSARRDVTAAATPRPIGRNWGNDGAITALAAVLVTVTVAVGLDPRGTPALGQSAATGTSATTFRIQPLQPAPAIRAASGGTATMRSTAQTVGGSNPVAAASNAAASPPVDPQVAAIAAKYDPLASYARSGSSELPDPFSPPVGAPDPVTEQRLAKINQRTFDRRPSVILRAKIEPMIRNNGSDVPTSSASRSGSAADKATLTQVLASRMIVRGDVVIEADDLDALATTQAATSNAAGAEQPADSAVPDPFDKELDALEREVTLGEWQAARERLAGFPPRLAMAAYDRMIQTLQTPRESRMMPVMVPVEEEGVDRFFFGPRFTQQTYEFGERNLFTLADLLGLLQATPGDFKRDQVEPLGAIVRQGLDGGLVTEELVTRLREEIDRDPATAKRVMEAADRVREAERRTDSQDKANTQTRAKTVPMGLTARWVCRILDAADLDVELEPFLPSLDQAREADDREAFNLWAKLGLARFAQTGRIVDLEAAWEATQSALAVGEIADDQKADALTRAVDLATKVREELGRSWLVESFTKRPERGREILVAIGRGVAQALLSEEASDPDARLKRLELQKKAVEILLESAPNQADQWGDTLDLLAAGWLREAEFSRRFDRTRGAAAPMKRDRFGNFYYSDDDDPMTAMLGGNSQLPRPIPVDRLLDQAPDSHWLAFVEPGVRPRYARILAQLHLKFAEEDKAFPYIERLAATHPDQARGLAEEFLVVWTKNHKLNVAPEQERNPYVFIFGFEQRASGIPLTRSKQERNLKELAEYVGRLRALEGLGDLDERLLTEAFTACHSPAEVYRIETIETVFGPFDQLKPRTLSAFAQSMRANLTGLWRNPAVQKTQKTNRKLQDIKAEVARGYQVARAVLDRATQVHPDDWSIALATAALAHDELEFRREVAVSSDDVPQRLAIFDRFARAAQLYTRDAAHRAENDESLDPFQIWFYASLGACDLGRITEEMVADPNQPARIKAALEAMPAEVAERHRARFASDLFARMGAVNPAVKFRYLKSAFQIIGDHEHAREARRILDYYNDLVTEIRLETHLDGESSNVGTDRPFGLFVTLRHTREIEREAGGFAKYLQNQNNGMMFYYNYGRPLENYRDKFTEAAKKALEDQFEVVSVTFQAEDAAGSRATAEDGWRVTPYAYLLLKPRGPQVDRVPPLKLDLDFLDTSGYVVLPIESPPLAIDARGKSPARGLPEKLAITQTLDERQAKQGRLILEVKAVARGLVPEFDALLDLRPDGFRIASNDDQGVSVVSFDNEADTIAVTTERLWTITLEAQPSQAAPPKEFRFATPRFETIDMTYQRYNDADLVKVEPIVSLEQRYGQPDRTWMWAVPLGMVTVLGGLAVLVRLTRRDDAQSFDDVMALPATLGPFDTLTLLKALRDRPHWTPDQTRALEAEIEALEQRYFAESADPTPNAELRARAAHWLRRAGVEVVEEGNVAA</sequence>
<dbReference type="EMBL" id="CP002353">
    <property type="protein sequence ID" value="ADV64130.1"/>
    <property type="molecule type" value="Genomic_DNA"/>
</dbReference>
<feature type="compositionally biased region" description="Basic and acidic residues" evidence="1">
    <location>
        <begin position="396"/>
        <end position="411"/>
    </location>
</feature>
<evidence type="ECO:0000313" key="3">
    <source>
        <dbReference type="EMBL" id="ADV64130.1"/>
    </source>
</evidence>
<feature type="compositionally biased region" description="Polar residues" evidence="1">
    <location>
        <begin position="179"/>
        <end position="193"/>
    </location>
</feature>